<dbReference type="EMBL" id="KE384771">
    <property type="protein sequence ID" value="KJK73882.1"/>
    <property type="molecule type" value="Genomic_DNA"/>
</dbReference>
<protein>
    <submittedName>
        <fullName evidence="3">Uncharacterized protein</fullName>
    </submittedName>
</protein>
<dbReference type="Pfam" id="PF02515">
    <property type="entry name" value="CoA_transf_3"/>
    <property type="match status" value="1"/>
</dbReference>
<dbReference type="AlphaFoldDB" id="A0A0D9NIK9"/>
<dbReference type="SUPFAM" id="SSF89796">
    <property type="entry name" value="CoA-transferase family III (CaiB/BaiF)"/>
    <property type="match status" value="2"/>
</dbReference>
<dbReference type="OrthoDB" id="16747at2759"/>
<feature type="region of interest" description="Disordered" evidence="2">
    <location>
        <begin position="538"/>
        <end position="565"/>
    </location>
</feature>
<proteinExistence type="inferred from homology"/>
<dbReference type="PANTHER" id="PTHR48229">
    <property type="entry name" value="CAIB/BAIF FAMILY ENZYME (AFU_ORTHOLOGUE AFUA_1G05360)-RELATED"/>
    <property type="match status" value="1"/>
</dbReference>
<comment type="similarity">
    <text evidence="1">Belongs to the CoA-transferase III family.</text>
</comment>
<organism evidence="3 4">
    <name type="scientific">Metarhizium anisopliae BRIP 53293</name>
    <dbReference type="NCBI Taxonomy" id="1291518"/>
    <lineage>
        <taxon>Eukaryota</taxon>
        <taxon>Fungi</taxon>
        <taxon>Dikarya</taxon>
        <taxon>Ascomycota</taxon>
        <taxon>Pezizomycotina</taxon>
        <taxon>Sordariomycetes</taxon>
        <taxon>Hypocreomycetidae</taxon>
        <taxon>Hypocreales</taxon>
        <taxon>Clavicipitaceae</taxon>
        <taxon>Metarhizium</taxon>
    </lineage>
</organism>
<evidence type="ECO:0000256" key="2">
    <source>
        <dbReference type="SAM" id="MobiDB-lite"/>
    </source>
</evidence>
<accession>A0A0D9NIK9</accession>
<gene>
    <name evidence="3" type="ORF">H634G_10832</name>
</gene>
<dbReference type="InterPro" id="IPR003673">
    <property type="entry name" value="CoA-Trfase_fam_III"/>
</dbReference>
<dbReference type="STRING" id="1291518.A0A0D9NIK9"/>
<keyword evidence="4" id="KW-1185">Reference proteome</keyword>
<dbReference type="InterPro" id="IPR052985">
    <property type="entry name" value="CoA-trans_III_biosynth/detox"/>
</dbReference>
<dbReference type="Proteomes" id="UP000054544">
    <property type="component" value="Unassembled WGS sequence"/>
</dbReference>
<dbReference type="GO" id="GO:0003824">
    <property type="term" value="F:catalytic activity"/>
    <property type="evidence" value="ECO:0007669"/>
    <property type="project" value="InterPro"/>
</dbReference>
<evidence type="ECO:0000313" key="3">
    <source>
        <dbReference type="EMBL" id="KJK73882.1"/>
    </source>
</evidence>
<reference evidence="4" key="1">
    <citation type="journal article" date="2014" name="BMC Genomics">
        <title>The genome sequence of the biocontrol fungus Metarhizium anisopliae and comparative genomics of Metarhizium species.</title>
        <authorList>
            <person name="Pattemore J.A."/>
            <person name="Hane J.K."/>
            <person name="Williams A.H."/>
            <person name="Wilson B.A."/>
            <person name="Stodart B.J."/>
            <person name="Ash G.J."/>
        </authorList>
    </citation>
    <scope>NUCLEOTIDE SEQUENCE [LARGE SCALE GENOMIC DNA]</scope>
    <source>
        <strain evidence="4">BRIP 53293</strain>
    </source>
</reference>
<sequence length="565" mass="63151">MTRPETICKMDNYSVQEESARIFHQHLINNEQLGLPASIIEAAKHVQFVGIDPKPYMPTCCKMTESASALSGFVAATANAICAHRYGTEYQDVQVDTDLATLFLQSFFLPEINGKPFWQHAHLAAELDKGDLYDIQKPIHQQATNIYQTKDGKWYQLHGSLNPKPTMDMLGVQEQHVTHEEAFSIYAEKVKQHDAATLERIANDDFSQPGVACLTHEEFLASEHGRIISTEPLWTMKSIPAPSTNWPPNPHAANLKPLAGIRVIDFSRAMAGPIVSKLLALFGAEVIKISHKELPDFPITWVDLNTGKHDAEINLKDAEGKLKLAELIAGADVLVDCYRPGVLARLGFDSKSMRKINERLIYLRENCYGFQGPLAHRAGLQQISDCLVGHSWLQGQFLGLDEPVLPPLPNSDYQAGLVGAAVAMLALLERSKGDTAFDIDISLTQYNIWFYRLGQYTDDQCRRLRARNPGFQARHYDGMRTLVARTHAAMIKARPELCKTPEYFTKMSGREWGLDDDISILKPPFRFSRLKLEYEVPSGARGRSKPQWSGGGELGTGNMQSVHGR</sequence>
<name>A0A0D9NIK9_METAN</name>
<dbReference type="PANTHER" id="PTHR48229:SF1">
    <property type="entry name" value="ALPHA METHYLACYL-COA RACEMASE-RELATED"/>
    <property type="match status" value="1"/>
</dbReference>
<dbReference type="InterPro" id="IPR023606">
    <property type="entry name" value="CoA-Trfase_III_dom_1_sf"/>
</dbReference>
<dbReference type="Gene3D" id="3.40.50.10540">
    <property type="entry name" value="Crotonobetainyl-coa:carnitine coa-transferase, domain 1"/>
    <property type="match status" value="1"/>
</dbReference>
<evidence type="ECO:0000256" key="1">
    <source>
        <dbReference type="ARBA" id="ARBA00008383"/>
    </source>
</evidence>
<evidence type="ECO:0000313" key="4">
    <source>
        <dbReference type="Proteomes" id="UP000054544"/>
    </source>
</evidence>